<dbReference type="AlphaFoldDB" id="A0A1B7MH89"/>
<dbReference type="InterPro" id="IPR032675">
    <property type="entry name" value="LRR_dom_sf"/>
</dbReference>
<name>A0A1B7MH89_9AGAM</name>
<dbReference type="Proteomes" id="UP000092154">
    <property type="component" value="Unassembled WGS sequence"/>
</dbReference>
<evidence type="ECO:0008006" key="3">
    <source>
        <dbReference type="Google" id="ProtNLM"/>
    </source>
</evidence>
<dbReference type="Gene3D" id="3.80.10.10">
    <property type="entry name" value="Ribonuclease Inhibitor"/>
    <property type="match status" value="1"/>
</dbReference>
<dbReference type="EMBL" id="KV449171">
    <property type="protein sequence ID" value="OAX31965.1"/>
    <property type="molecule type" value="Genomic_DNA"/>
</dbReference>
<dbReference type="OrthoDB" id="2679436at2759"/>
<proteinExistence type="predicted"/>
<accession>A0A1B7MH89</accession>
<feature type="non-terminal residue" evidence="1">
    <location>
        <position position="161"/>
    </location>
</feature>
<dbReference type="InParanoid" id="A0A1B7MH89"/>
<sequence>FGFDVIAPLLQFSRLTKLDLHWLCTSDVDDKAFQNMVQSWPQLEEFCFGSGYRWLVPPSLTFTGLVYLIHHCRNLHRIDMRFVACSIDVDSEPFSTTLPNHRIAHLFVGFSPIVDPMAVACQLRALLPHLPSVTRHKWDPRHDDREVPFDEEWNKVDEYLQ</sequence>
<feature type="non-terminal residue" evidence="1">
    <location>
        <position position="1"/>
    </location>
</feature>
<keyword evidence="2" id="KW-1185">Reference proteome</keyword>
<reference evidence="1 2" key="1">
    <citation type="submission" date="2016-06" db="EMBL/GenBank/DDBJ databases">
        <title>Comparative genomics of the ectomycorrhizal sister species Rhizopogon vinicolor and Rhizopogon vesiculosus (Basidiomycota: Boletales) reveals a divergence of the mating type B locus.</title>
        <authorList>
            <consortium name="DOE Joint Genome Institute"/>
            <person name="Mujic A.B."/>
            <person name="Kuo A."/>
            <person name="Tritt A."/>
            <person name="Lipzen A."/>
            <person name="Chen C."/>
            <person name="Johnson J."/>
            <person name="Sharma A."/>
            <person name="Barry K."/>
            <person name="Grigoriev I.V."/>
            <person name="Spatafora J.W."/>
        </authorList>
    </citation>
    <scope>NUCLEOTIDE SEQUENCE [LARGE SCALE GENOMIC DNA]</scope>
    <source>
        <strain evidence="1 2">AM-OR11-026</strain>
    </source>
</reference>
<evidence type="ECO:0000313" key="2">
    <source>
        <dbReference type="Proteomes" id="UP000092154"/>
    </source>
</evidence>
<gene>
    <name evidence="1" type="ORF">K503DRAFT_656700</name>
</gene>
<dbReference type="SUPFAM" id="SSF52047">
    <property type="entry name" value="RNI-like"/>
    <property type="match status" value="1"/>
</dbReference>
<organism evidence="1 2">
    <name type="scientific">Rhizopogon vinicolor AM-OR11-026</name>
    <dbReference type="NCBI Taxonomy" id="1314800"/>
    <lineage>
        <taxon>Eukaryota</taxon>
        <taxon>Fungi</taxon>
        <taxon>Dikarya</taxon>
        <taxon>Basidiomycota</taxon>
        <taxon>Agaricomycotina</taxon>
        <taxon>Agaricomycetes</taxon>
        <taxon>Agaricomycetidae</taxon>
        <taxon>Boletales</taxon>
        <taxon>Suillineae</taxon>
        <taxon>Rhizopogonaceae</taxon>
        <taxon>Rhizopogon</taxon>
    </lineage>
</organism>
<protein>
    <recommendedName>
        <fullName evidence="3">F-box domain-containing protein</fullName>
    </recommendedName>
</protein>
<evidence type="ECO:0000313" key="1">
    <source>
        <dbReference type="EMBL" id="OAX31965.1"/>
    </source>
</evidence>